<dbReference type="PIRSF" id="PIRSF017222">
    <property type="entry name" value="eIF2A"/>
    <property type="match status" value="1"/>
</dbReference>
<evidence type="ECO:0000256" key="5">
    <source>
        <dbReference type="ARBA" id="ARBA00022737"/>
    </source>
</evidence>
<dbReference type="EMBL" id="LFJN01000050">
    <property type="protein sequence ID" value="KPI34786.1"/>
    <property type="molecule type" value="Genomic_DNA"/>
</dbReference>
<dbReference type="GO" id="GO:0003729">
    <property type="term" value="F:mRNA binding"/>
    <property type="evidence" value="ECO:0007669"/>
    <property type="project" value="TreeGrafter"/>
</dbReference>
<feature type="domain" description="Translation initiation factor beta propellor-like" evidence="9">
    <location>
        <begin position="217"/>
        <end position="411"/>
    </location>
</feature>
<dbReference type="InterPro" id="IPR011387">
    <property type="entry name" value="TIF2A"/>
</dbReference>
<evidence type="ECO:0000256" key="1">
    <source>
        <dbReference type="ARBA" id="ARBA00009573"/>
    </source>
</evidence>
<dbReference type="GO" id="GO:0022627">
    <property type="term" value="C:cytosolic small ribosomal subunit"/>
    <property type="evidence" value="ECO:0007669"/>
    <property type="project" value="TreeGrafter"/>
</dbReference>
<dbReference type="GO" id="GO:0043022">
    <property type="term" value="F:ribosome binding"/>
    <property type="evidence" value="ECO:0007669"/>
    <property type="project" value="TreeGrafter"/>
</dbReference>
<evidence type="ECO:0000259" key="9">
    <source>
        <dbReference type="Pfam" id="PF08662"/>
    </source>
</evidence>
<dbReference type="SUPFAM" id="SSF82171">
    <property type="entry name" value="DPP6 N-terminal domain-like"/>
    <property type="match status" value="1"/>
</dbReference>
<organism evidence="10 11">
    <name type="scientific">Cyphellophora attinorum</name>
    <dbReference type="NCBI Taxonomy" id="1664694"/>
    <lineage>
        <taxon>Eukaryota</taxon>
        <taxon>Fungi</taxon>
        <taxon>Dikarya</taxon>
        <taxon>Ascomycota</taxon>
        <taxon>Pezizomycotina</taxon>
        <taxon>Eurotiomycetes</taxon>
        <taxon>Chaetothyriomycetidae</taxon>
        <taxon>Chaetothyriales</taxon>
        <taxon>Cyphellophoraceae</taxon>
        <taxon>Cyphellophora</taxon>
    </lineage>
</organism>
<accession>A0A0N1NXR3</accession>
<dbReference type="PANTHER" id="PTHR13227:SF0">
    <property type="entry name" value="EUKARYOTIC TRANSLATION INITIATION FACTOR 2A"/>
    <property type="match status" value="1"/>
</dbReference>
<feature type="compositionally biased region" description="Low complexity" evidence="8">
    <location>
        <begin position="662"/>
        <end position="671"/>
    </location>
</feature>
<feature type="compositionally biased region" description="Gly residues" evidence="8">
    <location>
        <begin position="519"/>
        <end position="532"/>
    </location>
</feature>
<name>A0A0N1NXR3_9EURO</name>
<dbReference type="Proteomes" id="UP000038010">
    <property type="component" value="Unassembled WGS sequence"/>
</dbReference>
<dbReference type="PANTHER" id="PTHR13227">
    <property type="entry name" value="EUKARYOTIC TRANSLATION INITIATION FACTOR 2A"/>
    <property type="match status" value="1"/>
</dbReference>
<keyword evidence="5" id="KW-0677">Repeat</keyword>
<evidence type="ECO:0000256" key="3">
    <source>
        <dbReference type="ARBA" id="ARBA00022540"/>
    </source>
</evidence>
<dbReference type="GO" id="GO:0000049">
    <property type="term" value="F:tRNA binding"/>
    <property type="evidence" value="ECO:0007669"/>
    <property type="project" value="TreeGrafter"/>
</dbReference>
<feature type="compositionally biased region" description="Basic and acidic residues" evidence="8">
    <location>
        <begin position="469"/>
        <end position="482"/>
    </location>
</feature>
<dbReference type="GO" id="GO:0006417">
    <property type="term" value="P:regulation of translation"/>
    <property type="evidence" value="ECO:0007669"/>
    <property type="project" value="UniProtKB-KW"/>
</dbReference>
<evidence type="ECO:0000313" key="11">
    <source>
        <dbReference type="Proteomes" id="UP000038010"/>
    </source>
</evidence>
<dbReference type="RefSeq" id="XP_017994749.1">
    <property type="nucleotide sequence ID" value="XM_018138945.1"/>
</dbReference>
<dbReference type="FunFam" id="2.130.10.10:FF:000596">
    <property type="entry name" value="Eukaryotic translation initiation factor 2A"/>
    <property type="match status" value="1"/>
</dbReference>
<dbReference type="VEuPathDB" id="FungiDB:AB675_10190"/>
<feature type="compositionally biased region" description="Basic and acidic residues" evidence="8">
    <location>
        <begin position="614"/>
        <end position="624"/>
    </location>
</feature>
<sequence length="775" mass="84458">MATTQLAFRTPKSIEILNAAPAYERLPGFAKPEGNLRCCTYSPCGRYFAWASPEQVSIIDADSGSVISTLPAENVYELGFSPLGTYVITWQRPSKDENGDATKNLKVWLVIDNKAISEGVEKETVGKFVQKSQTGWNLQYTFDEKFCARVVTNEVQIYESHDLGKVWNKLRVEGVTEFAISPGEHHSIAVFIPERKGQPAAVRIYNVPEFTTPVSQKNFFKGDKVQLKWNDNGTSLLVLAQTEVDKTGKSYYGETTLYLLSANGGFDSRIDLDKEGPVHDVSWSPKSTSFAVVYGYMPAKTVIFNNRAQAVHTFALGPRNTVLYSPHGRFILVAGFGNLAGQMDIYDLEKDMNKICTIEASNASVCEWSPDGLHILTATTSPRLRVDNGVRIWHAGGPLMYNEEFSELYHVTWRPQPTSAHPVASNPFSPIPAPQPSALQYMGAKKTPSKPVGAYRPPGARGSVTPLSFKREDEGGAAHVRGDPASYSHPVNGFGKGRGRTVPGAEPAEDHKPLPPGAAPGGGVSLTGTGEGADGEMSKAAKKNAKKREAKKAAAAAAKEQPTNNALAPDDKRSRNRSRSRSGSHSPNRAGEWGPSKDGQRSRSKGYQPPREGGNGKERRERSRSNVRRNRGESNVNGSGVPHRERQSQYTDVRREQPNGSTNHQNHQQPTPQHPPGLPRPKASAPAPIDTKTLIPPPIPQTEAPEIDITLPTPTTPGGGANSTEKKVRGLLKKIRAIDDLKMRLAGGEKLEDTQMRKIESEDSVRGELKSLGQG</sequence>
<evidence type="ECO:0000256" key="2">
    <source>
        <dbReference type="ARBA" id="ARBA00013819"/>
    </source>
</evidence>
<dbReference type="GO" id="GO:0003743">
    <property type="term" value="F:translation initiation factor activity"/>
    <property type="evidence" value="ECO:0007669"/>
    <property type="project" value="UniProtKB-KW"/>
</dbReference>
<keyword evidence="11" id="KW-1185">Reference proteome</keyword>
<keyword evidence="4" id="KW-0853">WD repeat</keyword>
<reference evidence="10 11" key="1">
    <citation type="submission" date="2015-06" db="EMBL/GenBank/DDBJ databases">
        <title>Draft genome of the ant-associated black yeast Phialophora attae CBS 131958.</title>
        <authorList>
            <person name="Moreno L.F."/>
            <person name="Stielow B.J."/>
            <person name="de Hoog S."/>
            <person name="Vicente V.A."/>
            <person name="Weiss V.A."/>
            <person name="de Vries M."/>
            <person name="Cruz L.M."/>
            <person name="Souza E.M."/>
        </authorList>
    </citation>
    <scope>NUCLEOTIDE SEQUENCE [LARGE SCALE GENOMIC DNA]</scope>
    <source>
        <strain evidence="10 11">CBS 131958</strain>
    </source>
</reference>
<dbReference type="Pfam" id="PF08662">
    <property type="entry name" value="eIF2A"/>
    <property type="match status" value="1"/>
</dbReference>
<feature type="compositionally biased region" description="Basic residues" evidence="8">
    <location>
        <begin position="540"/>
        <end position="550"/>
    </location>
</feature>
<feature type="compositionally biased region" description="Basic and acidic residues" evidence="8">
    <location>
        <begin position="642"/>
        <end position="657"/>
    </location>
</feature>
<dbReference type="GeneID" id="28730825"/>
<dbReference type="STRING" id="1664694.A0A0N1NXR3"/>
<evidence type="ECO:0000256" key="8">
    <source>
        <dbReference type="SAM" id="MobiDB-lite"/>
    </source>
</evidence>
<gene>
    <name evidence="10" type="ORF">AB675_10190</name>
</gene>
<evidence type="ECO:0000256" key="4">
    <source>
        <dbReference type="ARBA" id="ARBA00022574"/>
    </source>
</evidence>
<dbReference type="OrthoDB" id="2194683at2759"/>
<keyword evidence="6" id="KW-0810">Translation regulation</keyword>
<evidence type="ECO:0000313" key="10">
    <source>
        <dbReference type="EMBL" id="KPI34786.1"/>
    </source>
</evidence>
<feature type="region of interest" description="Disordered" evidence="8">
    <location>
        <begin position="443"/>
        <end position="726"/>
    </location>
</feature>
<evidence type="ECO:0000256" key="6">
    <source>
        <dbReference type="ARBA" id="ARBA00022845"/>
    </source>
</evidence>
<comment type="caution">
    <text evidence="10">The sequence shown here is derived from an EMBL/GenBank/DDBJ whole genome shotgun (WGS) entry which is preliminary data.</text>
</comment>
<dbReference type="Gene3D" id="2.130.10.10">
    <property type="entry name" value="YVTN repeat-like/Quinoprotein amine dehydrogenase"/>
    <property type="match status" value="2"/>
</dbReference>
<proteinExistence type="inferred from homology"/>
<dbReference type="InterPro" id="IPR013979">
    <property type="entry name" value="TIF_beta_prop-like"/>
</dbReference>
<protein>
    <recommendedName>
        <fullName evidence="2">Eukaryotic translation initiation factor 2A</fullName>
    </recommendedName>
</protein>
<evidence type="ECO:0000256" key="7">
    <source>
        <dbReference type="ARBA" id="ARBA00022917"/>
    </source>
</evidence>
<dbReference type="AlphaFoldDB" id="A0A0N1NXR3"/>
<keyword evidence="7" id="KW-0648">Protein biosynthesis</keyword>
<feature type="compositionally biased region" description="Basic and acidic residues" evidence="8">
    <location>
        <begin position="754"/>
        <end position="769"/>
    </location>
</feature>
<keyword evidence="3 10" id="KW-0396">Initiation factor</keyword>
<dbReference type="InterPro" id="IPR015943">
    <property type="entry name" value="WD40/YVTN_repeat-like_dom_sf"/>
</dbReference>
<feature type="region of interest" description="Disordered" evidence="8">
    <location>
        <begin position="754"/>
        <end position="775"/>
    </location>
</feature>
<comment type="similarity">
    <text evidence="1">Belongs to the WD repeat EIF2A family.</text>
</comment>